<dbReference type="Proteomes" id="UP001208570">
    <property type="component" value="Unassembled WGS sequence"/>
</dbReference>
<evidence type="ECO:0000256" key="2">
    <source>
        <dbReference type="PIRSR" id="PIRSR016521-1"/>
    </source>
</evidence>
<evidence type="ECO:0000256" key="1">
    <source>
        <dbReference type="ARBA" id="ARBA00006538"/>
    </source>
</evidence>
<dbReference type="EMBL" id="JAODUP010000453">
    <property type="protein sequence ID" value="KAK2149417.1"/>
    <property type="molecule type" value="Genomic_DNA"/>
</dbReference>
<dbReference type="Gene3D" id="3.40.50.1820">
    <property type="entry name" value="alpha/beta hydrolase"/>
    <property type="match status" value="1"/>
</dbReference>
<evidence type="ECO:0000259" key="4">
    <source>
        <dbReference type="Pfam" id="PF08840"/>
    </source>
</evidence>
<comment type="similarity">
    <text evidence="1">Belongs to the C/M/P thioester hydrolase family.</text>
</comment>
<keyword evidence="6" id="KW-1185">Reference proteome</keyword>
<dbReference type="PANTHER" id="PTHR10824:SF4">
    <property type="entry name" value="ACYL-COENZYME A THIOESTERASE 1-LIKE"/>
    <property type="match status" value="1"/>
</dbReference>
<protein>
    <submittedName>
        <fullName evidence="5">Uncharacterized protein</fullName>
    </submittedName>
</protein>
<gene>
    <name evidence="5" type="ORF">LSH36_453g01034</name>
</gene>
<feature type="domain" description="Acyl-CoA thioester hydrolase/bile acid-CoA amino acid N-acetyltransferase" evidence="3">
    <location>
        <begin position="18"/>
        <end position="154"/>
    </location>
</feature>
<evidence type="ECO:0000313" key="5">
    <source>
        <dbReference type="EMBL" id="KAK2149417.1"/>
    </source>
</evidence>
<dbReference type="GO" id="GO:0047617">
    <property type="term" value="F:fatty acyl-CoA hydrolase activity"/>
    <property type="evidence" value="ECO:0007669"/>
    <property type="project" value="TreeGrafter"/>
</dbReference>
<dbReference type="AlphaFoldDB" id="A0AAD9JAW8"/>
<reference evidence="5" key="1">
    <citation type="journal article" date="2023" name="Mol. Biol. Evol.">
        <title>Third-Generation Sequencing Reveals the Adaptive Role of the Epigenome in Three Deep-Sea Polychaetes.</title>
        <authorList>
            <person name="Perez M."/>
            <person name="Aroh O."/>
            <person name="Sun Y."/>
            <person name="Lan Y."/>
            <person name="Juniper S.K."/>
            <person name="Young C.R."/>
            <person name="Angers B."/>
            <person name="Qian P.Y."/>
        </authorList>
    </citation>
    <scope>NUCLEOTIDE SEQUENCE</scope>
    <source>
        <strain evidence="5">P08H-3</strain>
    </source>
</reference>
<dbReference type="Gene3D" id="2.60.40.2240">
    <property type="entry name" value="Acyl-CoA thioester hydrolase/BAAT N-terminal domain"/>
    <property type="match status" value="1"/>
</dbReference>
<proteinExistence type="inferred from homology"/>
<dbReference type="GO" id="GO:0006631">
    <property type="term" value="P:fatty acid metabolic process"/>
    <property type="evidence" value="ECO:0007669"/>
    <property type="project" value="TreeGrafter"/>
</dbReference>
<name>A0AAD9JAW8_9ANNE</name>
<dbReference type="InterPro" id="IPR042490">
    <property type="entry name" value="Thio_Ohase/BAAT_N"/>
</dbReference>
<dbReference type="InterPro" id="IPR029058">
    <property type="entry name" value="AB_hydrolase_fold"/>
</dbReference>
<sequence>MSSNSVTIDVTPKVPLIDEVIHIVVKGLSPCHHATLVCRVSENNARFFSTAIYRSDVNGEIDVNKMAALDGGNYDGVEPMGLIWSMSQEPGQKPGKRMMKSDVTTSLITHLYVLHGMIPPDECLSFIEDKNWLAYVTFGRLYMAEGVKRIEVRHGRLVGTLFIPTGVGPFPGVLDLFGTEGGVIEERAALLASHGLASLALGYYQVGKNKAVNNDLEYFMEGLDYLLGHEQVIKPYAGVLSISVGGVRGIALGTFSPKVCSSGLWCAMRFVKNNTSLWEIQKPEVAVCIAINSHSFPRGHEIKFHGERLSQNKFDYDTLQYSDAGAILKYSQLAASSEKMNSLPVENGSCTYILIHGDDDQCTDPVIASYIPSRLKRHGKKNYYLFMYNGAGHLILPPYGPLYYATYQKNYDSLLLWGGRKREHAKAQEDSWRKILYFLKQKLAIKGKGSSGSQVESQL</sequence>
<dbReference type="Pfam" id="PF04775">
    <property type="entry name" value="Bile_Hydr_Trans"/>
    <property type="match status" value="1"/>
</dbReference>
<evidence type="ECO:0000259" key="3">
    <source>
        <dbReference type="Pfam" id="PF04775"/>
    </source>
</evidence>
<dbReference type="SUPFAM" id="SSF53474">
    <property type="entry name" value="alpha/beta-Hydrolases"/>
    <property type="match status" value="1"/>
</dbReference>
<comment type="caution">
    <text evidence="5">The sequence shown here is derived from an EMBL/GenBank/DDBJ whole genome shotgun (WGS) entry which is preliminary data.</text>
</comment>
<dbReference type="Pfam" id="PF08840">
    <property type="entry name" value="BAAT_C"/>
    <property type="match status" value="2"/>
</dbReference>
<organism evidence="5 6">
    <name type="scientific">Paralvinella palmiformis</name>
    <dbReference type="NCBI Taxonomy" id="53620"/>
    <lineage>
        <taxon>Eukaryota</taxon>
        <taxon>Metazoa</taxon>
        <taxon>Spiralia</taxon>
        <taxon>Lophotrochozoa</taxon>
        <taxon>Annelida</taxon>
        <taxon>Polychaeta</taxon>
        <taxon>Sedentaria</taxon>
        <taxon>Canalipalpata</taxon>
        <taxon>Terebellida</taxon>
        <taxon>Terebelliformia</taxon>
        <taxon>Alvinellidae</taxon>
        <taxon>Paralvinella</taxon>
    </lineage>
</organism>
<feature type="active site" description="Charge relay system" evidence="2">
    <location>
        <position position="243"/>
    </location>
</feature>
<dbReference type="InterPro" id="IPR016662">
    <property type="entry name" value="Acyl-CoA_thioEstase_long-chain"/>
</dbReference>
<dbReference type="PIRSF" id="PIRSF016521">
    <property type="entry name" value="Acyl-CoA_hydro"/>
    <property type="match status" value="1"/>
</dbReference>
<evidence type="ECO:0000313" key="6">
    <source>
        <dbReference type="Proteomes" id="UP001208570"/>
    </source>
</evidence>
<feature type="domain" description="BAAT/Acyl-CoA thioester hydrolase C-terminal" evidence="4">
    <location>
        <begin position="283"/>
        <end position="444"/>
    </location>
</feature>
<feature type="active site" description="Charge relay system" evidence="2">
    <location>
        <position position="393"/>
    </location>
</feature>
<dbReference type="InterPro" id="IPR006862">
    <property type="entry name" value="Thio_Ohase/aa_AcTrfase"/>
</dbReference>
<dbReference type="GO" id="GO:0006637">
    <property type="term" value="P:acyl-CoA metabolic process"/>
    <property type="evidence" value="ECO:0007669"/>
    <property type="project" value="InterPro"/>
</dbReference>
<accession>A0AAD9JAW8</accession>
<feature type="domain" description="BAAT/Acyl-CoA thioester hydrolase C-terminal" evidence="4">
    <location>
        <begin position="215"/>
        <end position="260"/>
    </location>
</feature>
<dbReference type="PANTHER" id="PTHR10824">
    <property type="entry name" value="ACYL-COENZYME A THIOESTERASE-RELATED"/>
    <property type="match status" value="1"/>
</dbReference>
<feature type="active site" description="Charge relay system" evidence="2">
    <location>
        <position position="360"/>
    </location>
</feature>
<dbReference type="InterPro" id="IPR014940">
    <property type="entry name" value="BAAT_C"/>
</dbReference>